<dbReference type="Gene3D" id="4.10.60.10">
    <property type="entry name" value="Zinc finger, CCHC-type"/>
    <property type="match status" value="1"/>
</dbReference>
<keyword evidence="2" id="KW-0479">Metal-binding</keyword>
<protein>
    <recommendedName>
        <fullName evidence="3">CCHC-type domain-containing protein</fullName>
    </recommendedName>
</protein>
<dbReference type="Pfam" id="PF00098">
    <property type="entry name" value="zf-CCHC"/>
    <property type="match status" value="1"/>
</dbReference>
<dbReference type="OrthoDB" id="2517831at2759"/>
<proteinExistence type="predicted"/>
<dbReference type="GO" id="GO:0006397">
    <property type="term" value="P:mRNA processing"/>
    <property type="evidence" value="ECO:0007669"/>
    <property type="project" value="UniProtKB-KW"/>
</dbReference>
<keyword evidence="2" id="KW-0862">Zinc</keyword>
<dbReference type="GO" id="GO:0003676">
    <property type="term" value="F:nucleic acid binding"/>
    <property type="evidence" value="ECO:0007669"/>
    <property type="project" value="InterPro"/>
</dbReference>
<sequence>MASLEELLNTQMHAGKIPASYTLGVRTAANKFTQQGGMFNEDLLMGLIMQCGAKDQTFADKLMMRLKKEISNKGMNPNLATCQQLLKSSFQQHQTQAGSPKQHSTLTYQQVSVKNDTPPPLDTYKDDVIDPAVLKTVIWGICHNCKRPGHFARECQAAKDTTQSAPLNDNAPQF</sequence>
<evidence type="ECO:0000256" key="2">
    <source>
        <dbReference type="PROSITE-ProRule" id="PRU00047"/>
    </source>
</evidence>
<keyword evidence="1" id="KW-0507">mRNA processing</keyword>
<dbReference type="SMART" id="SM00343">
    <property type="entry name" value="ZnF_C2HC"/>
    <property type="match status" value="1"/>
</dbReference>
<organism evidence="4 5">
    <name type="scientific">Austropuccinia psidii MF-1</name>
    <dbReference type="NCBI Taxonomy" id="1389203"/>
    <lineage>
        <taxon>Eukaryota</taxon>
        <taxon>Fungi</taxon>
        <taxon>Dikarya</taxon>
        <taxon>Basidiomycota</taxon>
        <taxon>Pucciniomycotina</taxon>
        <taxon>Pucciniomycetes</taxon>
        <taxon>Pucciniales</taxon>
        <taxon>Sphaerophragmiaceae</taxon>
        <taxon>Austropuccinia</taxon>
    </lineage>
</organism>
<accession>A0A9Q3JD01</accession>
<name>A0A9Q3JD01_9BASI</name>
<dbReference type="GO" id="GO:0008270">
    <property type="term" value="F:zinc ion binding"/>
    <property type="evidence" value="ECO:0007669"/>
    <property type="project" value="UniProtKB-KW"/>
</dbReference>
<evidence type="ECO:0000313" key="4">
    <source>
        <dbReference type="EMBL" id="MBW0559889.1"/>
    </source>
</evidence>
<evidence type="ECO:0000256" key="1">
    <source>
        <dbReference type="ARBA" id="ARBA00022664"/>
    </source>
</evidence>
<dbReference type="PROSITE" id="PS50158">
    <property type="entry name" value="ZF_CCHC"/>
    <property type="match status" value="1"/>
</dbReference>
<dbReference type="InterPro" id="IPR001878">
    <property type="entry name" value="Znf_CCHC"/>
</dbReference>
<dbReference type="Proteomes" id="UP000765509">
    <property type="component" value="Unassembled WGS sequence"/>
</dbReference>
<feature type="domain" description="CCHC-type" evidence="3">
    <location>
        <begin position="142"/>
        <end position="155"/>
    </location>
</feature>
<evidence type="ECO:0000259" key="3">
    <source>
        <dbReference type="PROSITE" id="PS50158"/>
    </source>
</evidence>
<keyword evidence="5" id="KW-1185">Reference proteome</keyword>
<keyword evidence="2" id="KW-0863">Zinc-finger</keyword>
<evidence type="ECO:0000313" key="5">
    <source>
        <dbReference type="Proteomes" id="UP000765509"/>
    </source>
</evidence>
<dbReference type="EMBL" id="AVOT02068801">
    <property type="protein sequence ID" value="MBW0559889.1"/>
    <property type="molecule type" value="Genomic_DNA"/>
</dbReference>
<dbReference type="AlphaFoldDB" id="A0A9Q3JD01"/>
<dbReference type="InterPro" id="IPR036875">
    <property type="entry name" value="Znf_CCHC_sf"/>
</dbReference>
<gene>
    <name evidence="4" type="ORF">O181_099604</name>
</gene>
<comment type="caution">
    <text evidence="4">The sequence shown here is derived from an EMBL/GenBank/DDBJ whole genome shotgun (WGS) entry which is preliminary data.</text>
</comment>
<dbReference type="SUPFAM" id="SSF57756">
    <property type="entry name" value="Retrovirus zinc finger-like domains"/>
    <property type="match status" value="1"/>
</dbReference>
<reference evidence="4" key="1">
    <citation type="submission" date="2021-03" db="EMBL/GenBank/DDBJ databases">
        <title>Draft genome sequence of rust myrtle Austropuccinia psidii MF-1, a brazilian biotype.</title>
        <authorList>
            <person name="Quecine M.C."/>
            <person name="Pachon D.M.R."/>
            <person name="Bonatelli M.L."/>
            <person name="Correr F.H."/>
            <person name="Franceschini L.M."/>
            <person name="Leite T.F."/>
            <person name="Margarido G.R.A."/>
            <person name="Almeida C.A."/>
            <person name="Ferrarezi J.A."/>
            <person name="Labate C.A."/>
        </authorList>
    </citation>
    <scope>NUCLEOTIDE SEQUENCE</scope>
    <source>
        <strain evidence="4">MF-1</strain>
    </source>
</reference>